<evidence type="ECO:0000256" key="5">
    <source>
        <dbReference type="ARBA" id="ARBA00023163"/>
    </source>
</evidence>
<feature type="compositionally biased region" description="Polar residues" evidence="8">
    <location>
        <begin position="624"/>
        <end position="643"/>
    </location>
</feature>
<dbReference type="OrthoDB" id="5310959at2759"/>
<keyword evidence="4 7" id="KW-0010">Activator</keyword>
<feature type="compositionally biased region" description="Low complexity" evidence="8">
    <location>
        <begin position="31"/>
        <end position="43"/>
    </location>
</feature>
<dbReference type="InterPro" id="IPR019680">
    <property type="entry name" value="Mediator_Med1"/>
</dbReference>
<protein>
    <recommendedName>
        <fullName evidence="7">Mediator of RNA polymerase II transcription subunit 1</fullName>
    </recommendedName>
    <alternativeName>
        <fullName evidence="7">Mediator complex subunit 1</fullName>
    </alternativeName>
</protein>
<feature type="region of interest" description="Disordered" evidence="8">
    <location>
        <begin position="776"/>
        <end position="829"/>
    </location>
</feature>
<dbReference type="PANTHER" id="PTHR35041">
    <property type="entry name" value="MEDIATOR OF RNA POLYMERASE II TRANSCRIPTION SUBUNIT 1"/>
    <property type="match status" value="1"/>
</dbReference>
<feature type="compositionally biased region" description="Basic and acidic residues" evidence="8">
    <location>
        <begin position="815"/>
        <end position="829"/>
    </location>
</feature>
<evidence type="ECO:0000259" key="9">
    <source>
        <dbReference type="Pfam" id="PF10744"/>
    </source>
</evidence>
<feature type="compositionally biased region" description="Gly residues" evidence="8">
    <location>
        <begin position="781"/>
        <end position="799"/>
    </location>
</feature>
<feature type="compositionally biased region" description="Low complexity" evidence="8">
    <location>
        <begin position="586"/>
        <end position="606"/>
    </location>
</feature>
<name>A0A1S8BBW7_9PEZI</name>
<dbReference type="GO" id="GO:0003712">
    <property type="term" value="F:transcription coregulator activity"/>
    <property type="evidence" value="ECO:0007669"/>
    <property type="project" value="InterPro"/>
</dbReference>
<feature type="compositionally biased region" description="Polar residues" evidence="8">
    <location>
        <begin position="20"/>
        <end position="30"/>
    </location>
</feature>
<reference evidence="10 11" key="1">
    <citation type="submission" date="2017-01" db="EMBL/GenBank/DDBJ databases">
        <title>Draft genome sequence of Diplodia seriata F98.1, a fungal species involved in grapevine trunk diseases.</title>
        <authorList>
            <person name="Robert-Siegwald G."/>
            <person name="Vallet J."/>
            <person name="Abou-Mansour E."/>
            <person name="Xu J."/>
            <person name="Rey P."/>
            <person name="Bertsch C."/>
            <person name="Rego C."/>
            <person name="Larignon P."/>
            <person name="Fontaine F."/>
            <person name="Lebrun M.-H."/>
        </authorList>
    </citation>
    <scope>NUCLEOTIDE SEQUENCE [LARGE SCALE GENOMIC DNA]</scope>
    <source>
        <strain evidence="10 11">F98.1</strain>
    </source>
</reference>
<dbReference type="GO" id="GO:0016592">
    <property type="term" value="C:mediator complex"/>
    <property type="evidence" value="ECO:0007669"/>
    <property type="project" value="InterPro"/>
</dbReference>
<comment type="similarity">
    <text evidence="2 7">Belongs to the Mediator complex subunit 1 family.</text>
</comment>
<evidence type="ECO:0000313" key="10">
    <source>
        <dbReference type="EMBL" id="OMP84833.1"/>
    </source>
</evidence>
<evidence type="ECO:0000256" key="1">
    <source>
        <dbReference type="ARBA" id="ARBA00004123"/>
    </source>
</evidence>
<dbReference type="EMBL" id="MSZU01000087">
    <property type="protein sequence ID" value="OMP84833.1"/>
    <property type="molecule type" value="Genomic_DNA"/>
</dbReference>
<dbReference type="Pfam" id="PF10744">
    <property type="entry name" value="Med1"/>
    <property type="match status" value="1"/>
</dbReference>
<evidence type="ECO:0000256" key="6">
    <source>
        <dbReference type="ARBA" id="ARBA00023242"/>
    </source>
</evidence>
<gene>
    <name evidence="10" type="ORF">BK809_0001936</name>
</gene>
<evidence type="ECO:0000313" key="11">
    <source>
        <dbReference type="Proteomes" id="UP000190776"/>
    </source>
</evidence>
<evidence type="ECO:0000256" key="8">
    <source>
        <dbReference type="SAM" id="MobiDB-lite"/>
    </source>
</evidence>
<sequence>MSTPTNHPARHPPQAPNAAGTPSQQHLGTFSSPAPRSVPSPAAQRSTQQAGKSPFNTTSGASGPAMAASAGGSKALLGSSPAAGGSGGGGGALGFDSPGALNLGLNALAGLEGGVGMGISMSGMSGLGLGMGLTSSMGGRPDDTEQRKRLEAIIATLKARPGRVSREGMERLARQLGLSSEVMSDSHGGQQLLLAHTSFMLDIAFRDNVVDGVTLQFGDLSDGVQAHSQSAATVFKADLVPAPGEASINLSLDRFAKNLEKLARLDHLSIFKEGKPEVSCFEAIAGVYNSLQKLFEHERKAAMHLFDVSKPHAHERATREVLCKKSGRPRMNANSAVGLSLEYWMERRLVFQKTAGNEDTSMDIDDEGDQYDESANRIFSLTVECESSPAQLYPSIRVSDAWISDVVEKPSDPNDLFGSPTIDWLDPPPTYAGGSEAAQNDPMALDGNSIGKLPNVRFVAKLNPPLVVPLNTAQNILTSVNVQMNQESLKWSTSLEALVLKPDDEPTTGLTTEFTKEYHNVRNVFVVDKNGKEQDKRHEATLYVNKAEVACVLDEIPFDHPRQLIQILPVLRQYAHLTTLLQSALQPSQPSNQPTQNGNKNNNNIATPPPDDENADALPPTLPISISLTGIDPSGTSSPTLTVTYPRPSSPASGNHHHYHPPSNQPIESLDDLLAGLSFTPPLFSFADDDDTAAAAAAAEASDMDTAMSGGTDADLFGEPAATNNNNGADKKSFLFDPSVPPPTVTLAVSVLPNADVAIVAQDLLPELVPVPMPMQDAGGKAKGGGETGAAAEGGGGGGGEKEAGKSGGGGGGGEEERRKKEQDEEAGRMRVLGRMGRALELCGDVGVWAEWVGDRMGEDGR</sequence>
<feature type="domain" description="Mediator complex subunit Med1" evidence="9">
    <location>
        <begin position="152"/>
        <end position="584"/>
    </location>
</feature>
<feature type="compositionally biased region" description="Polar residues" evidence="8">
    <location>
        <begin position="44"/>
        <end position="58"/>
    </location>
</feature>
<dbReference type="STRING" id="420778.A0A1S8BBW7"/>
<evidence type="ECO:0000256" key="7">
    <source>
        <dbReference type="RuleBase" id="RU364059"/>
    </source>
</evidence>
<feature type="region of interest" description="Disordered" evidence="8">
    <location>
        <begin position="585"/>
        <end position="668"/>
    </location>
</feature>
<proteinExistence type="inferred from homology"/>
<evidence type="ECO:0000256" key="4">
    <source>
        <dbReference type="ARBA" id="ARBA00023159"/>
    </source>
</evidence>
<accession>A0A1S8BBW7</accession>
<comment type="subcellular location">
    <subcellularLocation>
        <location evidence="1 7">Nucleus</location>
    </subcellularLocation>
</comment>
<comment type="function">
    <text evidence="7">Component of the Mediator complex, a coactivator involved in the regulated transcription of nearly all RNA polymerase II-dependent genes. Mediator functions as a bridge to convey information from gene-specific regulatory proteins to the basal RNA polymerase II transcription machinery. Mediator is recruited to promoters by direct interactions with regulatory proteins and serves as a scaffold for the assembly of a functional preinitiation complex with RNA polymerase II and the general transcription factors.</text>
</comment>
<comment type="caution">
    <text evidence="10">The sequence shown here is derived from an EMBL/GenBank/DDBJ whole genome shotgun (WGS) entry which is preliminary data.</text>
</comment>
<feature type="compositionally biased region" description="Low complexity" evidence="8">
    <location>
        <begin position="59"/>
        <end position="73"/>
    </location>
</feature>
<evidence type="ECO:0000256" key="2">
    <source>
        <dbReference type="ARBA" id="ARBA00006210"/>
    </source>
</evidence>
<feature type="region of interest" description="Disordered" evidence="8">
    <location>
        <begin position="1"/>
        <end position="73"/>
    </location>
</feature>
<dbReference type="GO" id="GO:0045944">
    <property type="term" value="P:positive regulation of transcription by RNA polymerase II"/>
    <property type="evidence" value="ECO:0007669"/>
    <property type="project" value="UniProtKB-ARBA"/>
</dbReference>
<keyword evidence="3 7" id="KW-0805">Transcription regulation</keyword>
<keyword evidence="6 7" id="KW-0539">Nucleus</keyword>
<dbReference type="PANTHER" id="PTHR35041:SF4">
    <property type="entry name" value="MEDIATOR OF RNA POLYMERASE II TRANSCRIPTION SUBUNIT 1"/>
    <property type="match status" value="1"/>
</dbReference>
<feature type="region of interest" description="Disordered" evidence="8">
    <location>
        <begin position="702"/>
        <end position="735"/>
    </location>
</feature>
<dbReference type="AlphaFoldDB" id="A0A1S8BBW7"/>
<evidence type="ECO:0000256" key="3">
    <source>
        <dbReference type="ARBA" id="ARBA00023015"/>
    </source>
</evidence>
<keyword evidence="5 7" id="KW-0804">Transcription</keyword>
<dbReference type="Proteomes" id="UP000190776">
    <property type="component" value="Unassembled WGS sequence"/>
</dbReference>
<organism evidence="10 11">
    <name type="scientific">Diplodia seriata</name>
    <dbReference type="NCBI Taxonomy" id="420778"/>
    <lineage>
        <taxon>Eukaryota</taxon>
        <taxon>Fungi</taxon>
        <taxon>Dikarya</taxon>
        <taxon>Ascomycota</taxon>
        <taxon>Pezizomycotina</taxon>
        <taxon>Dothideomycetes</taxon>
        <taxon>Dothideomycetes incertae sedis</taxon>
        <taxon>Botryosphaeriales</taxon>
        <taxon>Botryosphaeriaceae</taxon>
        <taxon>Diplodia</taxon>
    </lineage>
</organism>